<reference evidence="2" key="1">
    <citation type="submission" date="2017-05" db="EMBL/GenBank/DDBJ databases">
        <authorList>
            <person name="Sharma S."/>
            <person name="Sidhu C."/>
            <person name="Pinnaka A.K."/>
        </authorList>
    </citation>
    <scope>NUCLEOTIDE SEQUENCE [LARGE SCALE GENOMIC DNA]</scope>
    <source>
        <strain evidence="2">AK93</strain>
    </source>
</reference>
<proteinExistence type="predicted"/>
<evidence type="ECO:0000313" key="2">
    <source>
        <dbReference type="Proteomes" id="UP000256763"/>
    </source>
</evidence>
<dbReference type="RefSeq" id="WP_116347844.1">
    <property type="nucleotide sequence ID" value="NZ_NFZW01000009.1"/>
</dbReference>
<dbReference type="AlphaFoldDB" id="A0A3E0WU19"/>
<organism evidence="1 2">
    <name type="scientific">Alkalilimnicola ehrlichii</name>
    <dbReference type="NCBI Taxonomy" id="351052"/>
    <lineage>
        <taxon>Bacteria</taxon>
        <taxon>Pseudomonadati</taxon>
        <taxon>Pseudomonadota</taxon>
        <taxon>Gammaproteobacteria</taxon>
        <taxon>Chromatiales</taxon>
        <taxon>Ectothiorhodospiraceae</taxon>
        <taxon>Alkalilimnicola</taxon>
    </lineage>
</organism>
<evidence type="ECO:0000313" key="1">
    <source>
        <dbReference type="EMBL" id="RFA36470.1"/>
    </source>
</evidence>
<keyword evidence="2" id="KW-1185">Reference proteome</keyword>
<dbReference type="Proteomes" id="UP000256763">
    <property type="component" value="Unassembled WGS sequence"/>
</dbReference>
<comment type="caution">
    <text evidence="1">The sequence shown here is derived from an EMBL/GenBank/DDBJ whole genome shotgun (WGS) entry which is preliminary data.</text>
</comment>
<gene>
    <name evidence="1" type="ORF">CAL65_10855</name>
</gene>
<name>A0A3E0WU19_9GAMM</name>
<accession>A0A3E0WU19</accession>
<dbReference type="EMBL" id="NFZW01000009">
    <property type="protein sequence ID" value="RFA36470.1"/>
    <property type="molecule type" value="Genomic_DNA"/>
</dbReference>
<sequence length="184" mass="20997">MKPLYRRFIVFDRVRQLVHIPHRFGDGVDRVRFQDASFCITDYPSGYANLRSATALYVVRPGWDLLRDGYPAQTRMVVVAGAGYEGHDKKTERAWRHIVQFMSRPAGSDEYSFQYMANETHGGDVIAYLRDLDPDSNYRRFEPKELGTLPNWIREPDGRWRRVGEAEARALMAAGGGAHADATS</sequence>
<protein>
    <submittedName>
        <fullName evidence="1">Uncharacterized protein</fullName>
    </submittedName>
</protein>